<proteinExistence type="predicted"/>
<dbReference type="RefSeq" id="WP_146963452.1">
    <property type="nucleotide sequence ID" value="NZ_CP042467.1"/>
</dbReference>
<gene>
    <name evidence="2" type="ORF">FRD01_23160</name>
</gene>
<dbReference type="Proteomes" id="UP000321595">
    <property type="component" value="Chromosome"/>
</dbReference>
<keyword evidence="3" id="KW-1185">Reference proteome</keyword>
<evidence type="ECO:0000256" key="1">
    <source>
        <dbReference type="SAM" id="SignalP"/>
    </source>
</evidence>
<name>A0A5B8XY09_9DELT</name>
<sequence length="107" mass="12155">MNSSALQLFTFFIIWLFSYTVNADPAHCVANAGNPDAEIDVWLHYQSFEDFLYDESGTLGGLTVDEVIGALLQSMEEWNLSLSWNNNFVGERGLWVWRGSRRCSQSP</sequence>
<dbReference type="AlphaFoldDB" id="A0A5B8XY09"/>
<feature type="signal peptide" evidence="1">
    <location>
        <begin position="1"/>
        <end position="23"/>
    </location>
</feature>
<protein>
    <submittedName>
        <fullName evidence="2">Uncharacterized protein</fullName>
    </submittedName>
</protein>
<dbReference type="EMBL" id="CP042467">
    <property type="protein sequence ID" value="QED30081.1"/>
    <property type="molecule type" value="Genomic_DNA"/>
</dbReference>
<accession>A0A5B8XY09</accession>
<feature type="chain" id="PRO_5023086572" evidence="1">
    <location>
        <begin position="24"/>
        <end position="107"/>
    </location>
</feature>
<organism evidence="2 3">
    <name type="scientific">Microvenator marinus</name>
    <dbReference type="NCBI Taxonomy" id="2600177"/>
    <lineage>
        <taxon>Bacteria</taxon>
        <taxon>Deltaproteobacteria</taxon>
        <taxon>Bradymonadales</taxon>
        <taxon>Microvenatoraceae</taxon>
        <taxon>Microvenator</taxon>
    </lineage>
</organism>
<evidence type="ECO:0000313" key="3">
    <source>
        <dbReference type="Proteomes" id="UP000321595"/>
    </source>
</evidence>
<keyword evidence="1" id="KW-0732">Signal</keyword>
<reference evidence="2 3" key="1">
    <citation type="submission" date="2019-08" db="EMBL/GenBank/DDBJ databases">
        <authorList>
            <person name="Liang Q."/>
        </authorList>
    </citation>
    <scope>NUCLEOTIDE SEQUENCE [LARGE SCALE GENOMIC DNA]</scope>
    <source>
        <strain evidence="2 3">V1718</strain>
    </source>
</reference>
<dbReference type="KEGG" id="bbae:FRD01_23160"/>
<evidence type="ECO:0000313" key="2">
    <source>
        <dbReference type="EMBL" id="QED30081.1"/>
    </source>
</evidence>